<accession>A0A5E4MCQ7</accession>
<evidence type="ECO:0000313" key="2">
    <source>
        <dbReference type="EMBL" id="VVC29261.1"/>
    </source>
</evidence>
<dbReference type="EMBL" id="CABPRJ010000490">
    <property type="protein sequence ID" value="VVC29261.1"/>
    <property type="molecule type" value="Genomic_DNA"/>
</dbReference>
<dbReference type="InterPro" id="IPR000210">
    <property type="entry name" value="BTB/POZ_dom"/>
</dbReference>
<dbReference type="PROSITE" id="PS50097">
    <property type="entry name" value="BTB"/>
    <property type="match status" value="1"/>
</dbReference>
<name>A0A5E4MCQ7_9HEMI</name>
<dbReference type="PANTHER" id="PTHR24413">
    <property type="entry name" value="SPECKLE-TYPE POZ PROTEIN"/>
    <property type="match status" value="1"/>
</dbReference>
<dbReference type="Proteomes" id="UP000325440">
    <property type="component" value="Unassembled WGS sequence"/>
</dbReference>
<reference evidence="2 3" key="1">
    <citation type="submission" date="2019-08" db="EMBL/GenBank/DDBJ databases">
        <authorList>
            <person name="Alioto T."/>
            <person name="Alioto T."/>
            <person name="Gomez Garrido J."/>
        </authorList>
    </citation>
    <scope>NUCLEOTIDE SEQUENCE [LARGE SCALE GENOMIC DNA]</scope>
</reference>
<evidence type="ECO:0000259" key="1">
    <source>
        <dbReference type="PROSITE" id="PS50097"/>
    </source>
</evidence>
<sequence>MLTLKYNNEPMEKYLVKFDDLYRQVKGSGCKVEEDMIACLLLLTLPESFNFMVIAIEALSEEQITLDFVMRRLLDEEAKRSLEINLLAAMMNQFCKKFKSGQQKKRKSKITNLPEEDRGFTFMADTNSVNERRSSVFGAMLDHEFAESIQNCITISDIDHKVFEETLRFMYTGRSEKIESVVNKLLSANKYALERLKVICEEVLSKKISIDNVCDFLMLTDRHNANQLKVQTMTFIKKCVL</sequence>
<dbReference type="Gene3D" id="3.30.710.10">
    <property type="entry name" value="Potassium Channel Kv1.1, Chain A"/>
    <property type="match status" value="1"/>
</dbReference>
<evidence type="ECO:0000313" key="3">
    <source>
        <dbReference type="Proteomes" id="UP000325440"/>
    </source>
</evidence>
<feature type="domain" description="BTB" evidence="1">
    <location>
        <begin position="134"/>
        <end position="179"/>
    </location>
</feature>
<dbReference type="Pfam" id="PF14223">
    <property type="entry name" value="Retrotran_gag_2"/>
    <property type="match status" value="1"/>
</dbReference>
<dbReference type="AlphaFoldDB" id="A0A5E4MCQ7"/>
<dbReference type="Pfam" id="PF00651">
    <property type="entry name" value="BTB"/>
    <property type="match status" value="1"/>
</dbReference>
<dbReference type="Gene3D" id="6.10.250.3030">
    <property type="match status" value="1"/>
</dbReference>
<keyword evidence="3" id="KW-1185">Reference proteome</keyword>
<organism evidence="2 3">
    <name type="scientific">Cinara cedri</name>
    <dbReference type="NCBI Taxonomy" id="506608"/>
    <lineage>
        <taxon>Eukaryota</taxon>
        <taxon>Metazoa</taxon>
        <taxon>Ecdysozoa</taxon>
        <taxon>Arthropoda</taxon>
        <taxon>Hexapoda</taxon>
        <taxon>Insecta</taxon>
        <taxon>Pterygota</taxon>
        <taxon>Neoptera</taxon>
        <taxon>Paraneoptera</taxon>
        <taxon>Hemiptera</taxon>
        <taxon>Sternorrhyncha</taxon>
        <taxon>Aphidomorpha</taxon>
        <taxon>Aphidoidea</taxon>
        <taxon>Aphididae</taxon>
        <taxon>Lachninae</taxon>
        <taxon>Cinara</taxon>
    </lineage>
</organism>
<dbReference type="OrthoDB" id="6359816at2759"/>
<dbReference type="InterPro" id="IPR011333">
    <property type="entry name" value="SKP1/BTB/POZ_sf"/>
</dbReference>
<proteinExistence type="predicted"/>
<gene>
    <name evidence="2" type="ORF">CINCED_3A009497</name>
</gene>
<protein>
    <submittedName>
        <fullName evidence="2">BTB/POZ domain,SKP1/BTB/POZ domain</fullName>
    </submittedName>
</protein>
<dbReference type="SUPFAM" id="SSF54695">
    <property type="entry name" value="POZ domain"/>
    <property type="match status" value="1"/>
</dbReference>